<feature type="transmembrane region" description="Helical" evidence="1">
    <location>
        <begin position="103"/>
        <end position="127"/>
    </location>
</feature>
<dbReference type="RefSeq" id="WP_377087705.1">
    <property type="nucleotide sequence ID" value="NZ_JBHSJL010000014.1"/>
</dbReference>
<keyword evidence="1" id="KW-1133">Transmembrane helix</keyword>
<accession>A0ABW4ZBX5</accession>
<proteinExistence type="predicted"/>
<organism evidence="2 3">
    <name type="scientific">Rubritalea tangerina</name>
    <dbReference type="NCBI Taxonomy" id="430798"/>
    <lineage>
        <taxon>Bacteria</taxon>
        <taxon>Pseudomonadati</taxon>
        <taxon>Verrucomicrobiota</taxon>
        <taxon>Verrucomicrobiia</taxon>
        <taxon>Verrucomicrobiales</taxon>
        <taxon>Rubritaleaceae</taxon>
        <taxon>Rubritalea</taxon>
    </lineage>
</organism>
<name>A0ABW4ZBX5_9BACT</name>
<sequence length="252" mass="28669">MKQECPHIEHIAPTLYSAFDGPFADIVNRSISDWVRENHGLSKDPSEQEIKEALHCRKFLKKLRALEEQFKEDMLELGVDLDSANQRHVRAHRKRHRRVENEGYGPQLILSAFFLIAYFVILGGMFYIEVSDSLNMRAGKNSLLDEISLLIGVLTAGVGQVLSFWYGHKKTSTKVVEPEHAPRTPQLVLSCIFLTVYFVFLVVMLYVESSDQLNMRQGENSMMDELGILFGALTAGVVQILGYWFGGFLKTR</sequence>
<dbReference type="Proteomes" id="UP001597389">
    <property type="component" value="Unassembled WGS sequence"/>
</dbReference>
<evidence type="ECO:0000256" key="1">
    <source>
        <dbReference type="SAM" id="Phobius"/>
    </source>
</evidence>
<dbReference type="EMBL" id="JBHUJB010000044">
    <property type="protein sequence ID" value="MFD2159374.1"/>
    <property type="molecule type" value="Genomic_DNA"/>
</dbReference>
<keyword evidence="1" id="KW-0472">Membrane</keyword>
<feature type="transmembrane region" description="Helical" evidence="1">
    <location>
        <begin position="147"/>
        <end position="166"/>
    </location>
</feature>
<evidence type="ECO:0000313" key="2">
    <source>
        <dbReference type="EMBL" id="MFD2159374.1"/>
    </source>
</evidence>
<feature type="transmembrane region" description="Helical" evidence="1">
    <location>
        <begin position="227"/>
        <end position="249"/>
    </location>
</feature>
<keyword evidence="3" id="KW-1185">Reference proteome</keyword>
<gene>
    <name evidence="2" type="ORF">ACFSW8_10725</name>
</gene>
<evidence type="ECO:0000313" key="3">
    <source>
        <dbReference type="Proteomes" id="UP001597389"/>
    </source>
</evidence>
<comment type="caution">
    <text evidence="2">The sequence shown here is derived from an EMBL/GenBank/DDBJ whole genome shotgun (WGS) entry which is preliminary data.</text>
</comment>
<protein>
    <submittedName>
        <fullName evidence="2">Uncharacterized protein</fullName>
    </submittedName>
</protein>
<feature type="transmembrane region" description="Helical" evidence="1">
    <location>
        <begin position="187"/>
        <end position="207"/>
    </location>
</feature>
<reference evidence="3" key="1">
    <citation type="journal article" date="2019" name="Int. J. Syst. Evol. Microbiol.">
        <title>The Global Catalogue of Microorganisms (GCM) 10K type strain sequencing project: providing services to taxonomists for standard genome sequencing and annotation.</title>
        <authorList>
            <consortium name="The Broad Institute Genomics Platform"/>
            <consortium name="The Broad Institute Genome Sequencing Center for Infectious Disease"/>
            <person name="Wu L."/>
            <person name="Ma J."/>
        </authorList>
    </citation>
    <scope>NUCLEOTIDE SEQUENCE [LARGE SCALE GENOMIC DNA]</scope>
    <source>
        <strain evidence="3">CCUG 57942</strain>
    </source>
</reference>
<keyword evidence="1" id="KW-0812">Transmembrane</keyword>